<feature type="region of interest" description="Disordered" evidence="1">
    <location>
        <begin position="1"/>
        <end position="20"/>
    </location>
</feature>
<dbReference type="Proteomes" id="UP000694844">
    <property type="component" value="Chromosome 9"/>
</dbReference>
<protein>
    <submittedName>
        <fullName evidence="3">Uncharacterized protein LOC111115422 isoform X1</fullName>
    </submittedName>
</protein>
<gene>
    <name evidence="3" type="primary">LOC111115422</name>
</gene>
<evidence type="ECO:0000313" key="3">
    <source>
        <dbReference type="RefSeq" id="XP_022309857.1"/>
    </source>
</evidence>
<dbReference type="AlphaFoldDB" id="A0A8B8C2F4"/>
<evidence type="ECO:0000313" key="2">
    <source>
        <dbReference type="Proteomes" id="UP000694844"/>
    </source>
</evidence>
<dbReference type="OrthoDB" id="10064735at2759"/>
<dbReference type="PANTHER" id="PTHR31751:SF7">
    <property type="entry name" value="THAP-TYPE DOMAIN-CONTAINING PROTEIN"/>
    <property type="match status" value="1"/>
</dbReference>
<organism evidence="2 3">
    <name type="scientific">Crassostrea virginica</name>
    <name type="common">Eastern oyster</name>
    <dbReference type="NCBI Taxonomy" id="6565"/>
    <lineage>
        <taxon>Eukaryota</taxon>
        <taxon>Metazoa</taxon>
        <taxon>Spiralia</taxon>
        <taxon>Lophotrochozoa</taxon>
        <taxon>Mollusca</taxon>
        <taxon>Bivalvia</taxon>
        <taxon>Autobranchia</taxon>
        <taxon>Pteriomorphia</taxon>
        <taxon>Ostreida</taxon>
        <taxon>Ostreoidea</taxon>
        <taxon>Ostreidae</taxon>
        <taxon>Crassostrea</taxon>
    </lineage>
</organism>
<keyword evidence="2" id="KW-1185">Reference proteome</keyword>
<feature type="compositionally biased region" description="Basic and acidic residues" evidence="1">
    <location>
        <begin position="100"/>
        <end position="117"/>
    </location>
</feature>
<evidence type="ECO:0000256" key="1">
    <source>
        <dbReference type="SAM" id="MobiDB-lite"/>
    </source>
</evidence>
<feature type="region of interest" description="Disordered" evidence="1">
    <location>
        <begin position="87"/>
        <end position="117"/>
    </location>
</feature>
<dbReference type="KEGG" id="cvn:111115422"/>
<dbReference type="RefSeq" id="XP_022309857.1">
    <property type="nucleotide sequence ID" value="XM_022454149.1"/>
</dbReference>
<feature type="region of interest" description="Disordered" evidence="1">
    <location>
        <begin position="667"/>
        <end position="690"/>
    </location>
</feature>
<feature type="compositionally biased region" description="Basic and acidic residues" evidence="1">
    <location>
        <begin position="681"/>
        <end position="690"/>
    </location>
</feature>
<accession>A0A8B8C2F4</accession>
<proteinExistence type="predicted"/>
<sequence length="690" mass="78479">MSGKRGPKVKLTESARKRRKNDANLKLNKFKVYIGDQYERWIALRDRLDAKTNIDVARALLDSYENNESQVGDQMDEQIQVAAGLKFNPIGTSTPGPSKLKPDKEDSDISKSSPDDMEKVLSMGTSELGDEQDEPWDEEEYVPSFNISLRHDHGIISETESEEEEEDEEEVSLEDKDINLGQNIPTVQTNEELDNLIGDRPVIVYTSLLEKLARAVIYNTCKVEGCGAQIQIKMEFVSSAVYLKWTCTNNHVAHRWCSQPILNRRVHSGDVLFSAALLASGNNFQKLSLFAKFLKLPILSVSSFTKIQRTYVIPTIEEIWTKHQNEILENFRGSDVVLLGDGRMDSPGHSAQYCTYTFMENETNTILCIIIMDKRMTGGKSAVLEKACFKKGLQFLLEKGVQVVKVVTDAHVQIEALMKSDYPNIKHSFDIWHGSKNLGKKIIKAGQEKLKKAILQWTREVVNHFWYCASKANSEDEFISMWFGVIHHVVNEHEWILPYRTGGKSSCQHGPLTEEREKGWIVAGSPAHNALRDIVCDTRLLKKIPYFLNCRSTATLENFQNLILKYSSKRHSYTPPVYNARNLVAAMDHNANCGRELAKRKDGSVRHQRCFSKKSVRWSAYPVREGKQYPYASDIMRSCVQNRLQDPIRMNRPVVFDIEDPRRVSETLASVRPPSTASLVAEKKSRSVLE</sequence>
<reference evidence="3" key="1">
    <citation type="submission" date="2025-08" db="UniProtKB">
        <authorList>
            <consortium name="RefSeq"/>
        </authorList>
    </citation>
    <scope>IDENTIFICATION</scope>
    <source>
        <tissue evidence="3">Whole sample</tissue>
    </source>
</reference>
<name>A0A8B8C2F4_CRAVI</name>
<dbReference type="GeneID" id="111115422"/>
<dbReference type="PANTHER" id="PTHR31751">
    <property type="entry name" value="SI:CH211-108C17.2-RELATED-RELATED"/>
    <property type="match status" value="1"/>
</dbReference>